<gene>
    <name evidence="2" type="ORF">BOLC7T41209H</name>
</gene>
<name>A0A3P6EWT5_BRAOL</name>
<evidence type="ECO:0000313" key="2">
    <source>
        <dbReference type="EMBL" id="VDD35649.1"/>
    </source>
</evidence>
<proteinExistence type="predicted"/>
<evidence type="ECO:0008006" key="3">
    <source>
        <dbReference type="Google" id="ProtNLM"/>
    </source>
</evidence>
<feature type="region of interest" description="Disordered" evidence="1">
    <location>
        <begin position="1"/>
        <end position="21"/>
    </location>
</feature>
<evidence type="ECO:0000256" key="1">
    <source>
        <dbReference type="SAM" id="MobiDB-lite"/>
    </source>
</evidence>
<sequence>MQRVSVRPGITQKDSIPIPPQAPIVGETQALSLDNICLVDGSWTSIGQFSGIGWVWKDSTGKIQLMGT</sequence>
<organism evidence="2">
    <name type="scientific">Brassica oleracea</name>
    <name type="common">Wild cabbage</name>
    <dbReference type="NCBI Taxonomy" id="3712"/>
    <lineage>
        <taxon>Eukaryota</taxon>
        <taxon>Viridiplantae</taxon>
        <taxon>Streptophyta</taxon>
        <taxon>Embryophyta</taxon>
        <taxon>Tracheophyta</taxon>
        <taxon>Spermatophyta</taxon>
        <taxon>Magnoliopsida</taxon>
        <taxon>eudicotyledons</taxon>
        <taxon>Gunneridae</taxon>
        <taxon>Pentapetalae</taxon>
        <taxon>rosids</taxon>
        <taxon>malvids</taxon>
        <taxon>Brassicales</taxon>
        <taxon>Brassicaceae</taxon>
        <taxon>Brassiceae</taxon>
        <taxon>Brassica</taxon>
    </lineage>
</organism>
<protein>
    <recommendedName>
        <fullName evidence="3">RNase H type-1 domain-containing protein</fullName>
    </recommendedName>
</protein>
<dbReference type="EMBL" id="LR031876">
    <property type="protein sequence ID" value="VDD35649.1"/>
    <property type="molecule type" value="Genomic_DNA"/>
</dbReference>
<accession>A0A3P6EWT5</accession>
<reference evidence="2" key="1">
    <citation type="submission" date="2018-11" db="EMBL/GenBank/DDBJ databases">
        <authorList>
            <consortium name="Genoscope - CEA"/>
            <person name="William W."/>
        </authorList>
    </citation>
    <scope>NUCLEOTIDE SEQUENCE</scope>
</reference>
<dbReference type="AlphaFoldDB" id="A0A3P6EWT5"/>